<organism evidence="3 4">
    <name type="scientific">Comamonas endophytica</name>
    <dbReference type="NCBI Taxonomy" id="2949090"/>
    <lineage>
        <taxon>Bacteria</taxon>
        <taxon>Pseudomonadati</taxon>
        <taxon>Pseudomonadota</taxon>
        <taxon>Betaproteobacteria</taxon>
        <taxon>Burkholderiales</taxon>
        <taxon>Comamonadaceae</taxon>
        <taxon>Comamonas</taxon>
    </lineage>
</organism>
<feature type="signal peptide" evidence="2">
    <location>
        <begin position="1"/>
        <end position="25"/>
    </location>
</feature>
<gene>
    <name evidence="3" type="ORF">M9799_17590</name>
</gene>
<evidence type="ECO:0000256" key="1">
    <source>
        <dbReference type="SAM" id="MobiDB-lite"/>
    </source>
</evidence>
<feature type="region of interest" description="Disordered" evidence="1">
    <location>
        <begin position="27"/>
        <end position="49"/>
    </location>
</feature>
<dbReference type="InterPro" id="IPR050114">
    <property type="entry name" value="UPF0173_UPF0282_UlaG_hydrolase"/>
</dbReference>
<keyword evidence="4" id="KW-1185">Reference proteome</keyword>
<reference evidence="3" key="1">
    <citation type="submission" date="2022-09" db="EMBL/GenBank/DDBJ databases">
        <title>The complete genome of Acidovorax sp. 5MLIR.</title>
        <authorList>
            <person name="Liu L."/>
            <person name="Yue J."/>
            <person name="Yang F."/>
            <person name="Yuan J."/>
            <person name="Li L."/>
        </authorList>
    </citation>
    <scope>NUCLEOTIDE SEQUENCE</scope>
    <source>
        <strain evidence="3">5MLIR</strain>
        <plasmid evidence="3">unnamed1</plasmid>
    </source>
</reference>
<keyword evidence="2" id="KW-0732">Signal</keyword>
<evidence type="ECO:0008006" key="5">
    <source>
        <dbReference type="Google" id="ProtNLM"/>
    </source>
</evidence>
<geneLocation type="plasmid" evidence="3 4">
    <name>unnamed1</name>
</geneLocation>
<name>A0ABY6GFR8_9BURK</name>
<keyword evidence="3" id="KW-0614">Plasmid</keyword>
<dbReference type="PANTHER" id="PTHR43546">
    <property type="entry name" value="UPF0173 METAL-DEPENDENT HYDROLASE MJ1163-RELATED"/>
    <property type="match status" value="1"/>
</dbReference>
<feature type="chain" id="PRO_5045189666" description="MBL fold metallo-hydrolase" evidence="2">
    <location>
        <begin position="26"/>
        <end position="372"/>
    </location>
</feature>
<evidence type="ECO:0000313" key="4">
    <source>
        <dbReference type="Proteomes" id="UP001162800"/>
    </source>
</evidence>
<sequence length="372" mass="39511">MKIPCPYGLSALAAACLVIACGGSADDPAAPPAVQPPPPVAEPTPPPVDNAPTNVRMTWFGVTNWHYQVGELGILLDGAVGYPARDPNPAMVAKVHDALKLKGDIDVVLLGHLHGDHSVDTPEWAKQTGAQYYGSKSACAEAVAYGIAANKCTALYGGEKVQLNDHVTMRVVRWVHSIGCGLLQNGGGIETFGYLFTAQTKEKTLTWYVTDSGAGGKDLTTDQIDTDGVNRGAPLTNLSRAVRDAGIDGFEVWQGGPESRVVNQARVVVPAFGVKYFMPHHFGARGGFSITNGLHYPYVEDEMPELKKFLATAQVPQLYSKNYFDAFVYDAKGLRPDTNAEVKLAMGLPASGVGLGVQGTNPRAGDMECPGD</sequence>
<dbReference type="SUPFAM" id="SSF56281">
    <property type="entry name" value="Metallo-hydrolase/oxidoreductase"/>
    <property type="match status" value="1"/>
</dbReference>
<dbReference type="PROSITE" id="PS51257">
    <property type="entry name" value="PROKAR_LIPOPROTEIN"/>
    <property type="match status" value="1"/>
</dbReference>
<proteinExistence type="predicted"/>
<dbReference type="InterPro" id="IPR036866">
    <property type="entry name" value="RibonucZ/Hydroxyglut_hydro"/>
</dbReference>
<feature type="compositionally biased region" description="Pro residues" evidence="1">
    <location>
        <begin position="29"/>
        <end position="49"/>
    </location>
</feature>
<dbReference type="Gene3D" id="3.60.15.10">
    <property type="entry name" value="Ribonuclease Z/Hydroxyacylglutathione hydrolase-like"/>
    <property type="match status" value="1"/>
</dbReference>
<evidence type="ECO:0000256" key="2">
    <source>
        <dbReference type="SAM" id="SignalP"/>
    </source>
</evidence>
<accession>A0ABY6GFR8</accession>
<dbReference type="RefSeq" id="WP_231044928.1">
    <property type="nucleotide sequence ID" value="NZ_CP106882.1"/>
</dbReference>
<dbReference type="Proteomes" id="UP001162800">
    <property type="component" value="Plasmid unnamed1"/>
</dbReference>
<evidence type="ECO:0000313" key="3">
    <source>
        <dbReference type="EMBL" id="UYG53748.1"/>
    </source>
</evidence>
<protein>
    <recommendedName>
        <fullName evidence="5">MBL fold metallo-hydrolase</fullName>
    </recommendedName>
</protein>
<dbReference type="PANTHER" id="PTHR43546:SF3">
    <property type="entry name" value="UPF0173 METAL-DEPENDENT HYDROLASE MJ1163"/>
    <property type="match status" value="1"/>
</dbReference>
<dbReference type="EMBL" id="CP106882">
    <property type="protein sequence ID" value="UYG53748.1"/>
    <property type="molecule type" value="Genomic_DNA"/>
</dbReference>